<dbReference type="SMART" id="SM00342">
    <property type="entry name" value="HTH_ARAC"/>
    <property type="match status" value="1"/>
</dbReference>
<dbReference type="GO" id="GO:0003700">
    <property type="term" value="F:DNA-binding transcription factor activity"/>
    <property type="evidence" value="ECO:0007669"/>
    <property type="project" value="InterPro"/>
</dbReference>
<dbReference type="PROSITE" id="PS50110">
    <property type="entry name" value="RESPONSE_REGULATORY"/>
    <property type="match status" value="1"/>
</dbReference>
<dbReference type="AlphaFoldDB" id="A0A3T0D939"/>
<dbReference type="Pfam" id="PF12833">
    <property type="entry name" value="HTH_18"/>
    <property type="match status" value="1"/>
</dbReference>
<dbReference type="PANTHER" id="PTHR43280:SF2">
    <property type="entry name" value="HTH-TYPE TRANSCRIPTIONAL REGULATOR EXSA"/>
    <property type="match status" value="1"/>
</dbReference>
<evidence type="ECO:0000256" key="3">
    <source>
        <dbReference type="ARBA" id="ARBA00023163"/>
    </source>
</evidence>
<dbReference type="KEGG" id="ccha:ELD05_13390"/>
<name>A0A3T0D939_9FIRM</name>
<feature type="domain" description="Response regulatory" evidence="6">
    <location>
        <begin position="3"/>
        <end position="120"/>
    </location>
</feature>
<dbReference type="InterPro" id="IPR009057">
    <property type="entry name" value="Homeodomain-like_sf"/>
</dbReference>
<keyword evidence="1" id="KW-0805">Transcription regulation</keyword>
<proteinExistence type="predicted"/>
<dbReference type="InterPro" id="IPR011006">
    <property type="entry name" value="CheY-like_superfamily"/>
</dbReference>
<dbReference type="GO" id="GO:0000160">
    <property type="term" value="P:phosphorelay signal transduction system"/>
    <property type="evidence" value="ECO:0007669"/>
    <property type="project" value="InterPro"/>
</dbReference>
<sequence length="251" mass="29031">MCTLLIVEDEEILLERLVKTIDWESIGINKVIGIDSSEEALNVLITENVDIILTDIRMPIMDGLDLAEFVHSRLKHPYIILMSGYKEFEYAHRAIKLGVVDYILKPFTKEEVLETVKKAVEKVTAEQSRQQRLDSCENKNIIDMVFDFIFANCSKQISLNDVAEYVHLHPVYLSRLLKNKTGKTFKEILTEVRLKKAEKLLKTSSLKHYEIAEAVGFSDAQYFSQVFKKVYGMTPIEWKKQALEKQSRLKI</sequence>
<dbReference type="GO" id="GO:0043565">
    <property type="term" value="F:sequence-specific DNA binding"/>
    <property type="evidence" value="ECO:0007669"/>
    <property type="project" value="InterPro"/>
</dbReference>
<keyword evidence="2" id="KW-0238">DNA-binding</keyword>
<organism evidence="7 8">
    <name type="scientific">Caldicellulosiruptor changbaiensis</name>
    <dbReference type="NCBI Taxonomy" id="1222016"/>
    <lineage>
        <taxon>Bacteria</taxon>
        <taxon>Bacillati</taxon>
        <taxon>Bacillota</taxon>
        <taxon>Bacillota incertae sedis</taxon>
        <taxon>Caldicellulosiruptorales</taxon>
        <taxon>Caldicellulosiruptoraceae</taxon>
        <taxon>Caldicellulosiruptor</taxon>
    </lineage>
</organism>
<dbReference type="PRINTS" id="PR00032">
    <property type="entry name" value="HTHARAC"/>
</dbReference>
<gene>
    <name evidence="7" type="ORF">ELD05_13390</name>
</gene>
<keyword evidence="4" id="KW-0597">Phosphoprotein</keyword>
<evidence type="ECO:0000259" key="6">
    <source>
        <dbReference type="PROSITE" id="PS50110"/>
    </source>
</evidence>
<keyword evidence="3" id="KW-0804">Transcription</keyword>
<dbReference type="PROSITE" id="PS01124">
    <property type="entry name" value="HTH_ARAC_FAMILY_2"/>
    <property type="match status" value="1"/>
</dbReference>
<keyword evidence="8" id="KW-1185">Reference proteome</keyword>
<evidence type="ECO:0000256" key="1">
    <source>
        <dbReference type="ARBA" id="ARBA00023015"/>
    </source>
</evidence>
<evidence type="ECO:0000259" key="5">
    <source>
        <dbReference type="PROSITE" id="PS01124"/>
    </source>
</evidence>
<reference evidence="7 8" key="1">
    <citation type="submission" date="2018-12" db="EMBL/GenBank/DDBJ databases">
        <title>Genome sequence from the cellulolytic species, Caldicellulosiruptor changbaiensis.</title>
        <authorList>
            <person name="Blumer-Schuette S.E."/>
            <person name="Mendoza C."/>
        </authorList>
    </citation>
    <scope>NUCLEOTIDE SEQUENCE [LARGE SCALE GENOMIC DNA]</scope>
    <source>
        <strain evidence="7 8">CBS-Z</strain>
    </source>
</reference>
<evidence type="ECO:0000256" key="2">
    <source>
        <dbReference type="ARBA" id="ARBA00023125"/>
    </source>
</evidence>
<dbReference type="InterPro" id="IPR001789">
    <property type="entry name" value="Sig_transdc_resp-reg_receiver"/>
</dbReference>
<dbReference type="InterPro" id="IPR020449">
    <property type="entry name" value="Tscrpt_reg_AraC-type_HTH"/>
</dbReference>
<dbReference type="PANTHER" id="PTHR43280">
    <property type="entry name" value="ARAC-FAMILY TRANSCRIPTIONAL REGULATOR"/>
    <property type="match status" value="1"/>
</dbReference>
<dbReference type="RefSeq" id="WP_127352816.1">
    <property type="nucleotide sequence ID" value="NZ_CP034791.1"/>
</dbReference>
<protein>
    <submittedName>
        <fullName evidence="7">Response regulator</fullName>
    </submittedName>
</protein>
<evidence type="ECO:0000313" key="7">
    <source>
        <dbReference type="EMBL" id="AZT91508.1"/>
    </source>
</evidence>
<dbReference type="Proteomes" id="UP000282930">
    <property type="component" value="Chromosome"/>
</dbReference>
<dbReference type="SUPFAM" id="SSF46689">
    <property type="entry name" value="Homeodomain-like"/>
    <property type="match status" value="2"/>
</dbReference>
<dbReference type="SMART" id="SM00448">
    <property type="entry name" value="REC"/>
    <property type="match status" value="1"/>
</dbReference>
<accession>A0A3T0D939</accession>
<dbReference type="CDD" id="cd17536">
    <property type="entry name" value="REC_YesN-like"/>
    <property type="match status" value="1"/>
</dbReference>
<dbReference type="Gene3D" id="3.40.50.2300">
    <property type="match status" value="1"/>
</dbReference>
<feature type="domain" description="HTH araC/xylS-type" evidence="5">
    <location>
        <begin position="143"/>
        <end position="241"/>
    </location>
</feature>
<feature type="modified residue" description="4-aspartylphosphate" evidence="4">
    <location>
        <position position="55"/>
    </location>
</feature>
<dbReference type="SUPFAM" id="SSF52172">
    <property type="entry name" value="CheY-like"/>
    <property type="match status" value="1"/>
</dbReference>
<evidence type="ECO:0000313" key="8">
    <source>
        <dbReference type="Proteomes" id="UP000282930"/>
    </source>
</evidence>
<dbReference type="Pfam" id="PF00072">
    <property type="entry name" value="Response_reg"/>
    <property type="match status" value="1"/>
</dbReference>
<dbReference type="EMBL" id="CP034791">
    <property type="protein sequence ID" value="AZT91508.1"/>
    <property type="molecule type" value="Genomic_DNA"/>
</dbReference>
<dbReference type="InterPro" id="IPR018060">
    <property type="entry name" value="HTH_AraC"/>
</dbReference>
<evidence type="ECO:0000256" key="4">
    <source>
        <dbReference type="PROSITE-ProRule" id="PRU00169"/>
    </source>
</evidence>
<dbReference type="Gene3D" id="1.10.10.60">
    <property type="entry name" value="Homeodomain-like"/>
    <property type="match status" value="2"/>
</dbReference>